<protein>
    <recommendedName>
        <fullName evidence="4">CYTH-like domain-containing protein</fullName>
    </recommendedName>
</protein>
<name>A0A5N5X3K6_9EURO</name>
<dbReference type="OrthoDB" id="3917713at2759"/>
<evidence type="ECO:0008006" key="4">
    <source>
        <dbReference type="Google" id="ProtNLM"/>
    </source>
</evidence>
<dbReference type="EMBL" id="ML732207">
    <property type="protein sequence ID" value="KAB8074607.1"/>
    <property type="molecule type" value="Genomic_DNA"/>
</dbReference>
<keyword evidence="3" id="KW-1185">Reference proteome</keyword>
<evidence type="ECO:0000256" key="1">
    <source>
        <dbReference type="SAM" id="SignalP"/>
    </source>
</evidence>
<feature type="signal peptide" evidence="1">
    <location>
        <begin position="1"/>
        <end position="19"/>
    </location>
</feature>
<evidence type="ECO:0000313" key="2">
    <source>
        <dbReference type="EMBL" id="KAB8074607.1"/>
    </source>
</evidence>
<keyword evidence="1" id="KW-0732">Signal</keyword>
<dbReference type="Proteomes" id="UP000326565">
    <property type="component" value="Unassembled WGS sequence"/>
</dbReference>
<proteinExistence type="predicted"/>
<evidence type="ECO:0000313" key="3">
    <source>
        <dbReference type="Proteomes" id="UP000326565"/>
    </source>
</evidence>
<gene>
    <name evidence="2" type="ORF">BDV29DRAFT_173390</name>
</gene>
<accession>A0A5N5X3K6</accession>
<dbReference type="AlphaFoldDB" id="A0A5N5X3K6"/>
<sequence length="237" mass="27125">MKLYTAYSILLLATPFVAAKEKTNLQWAICDENPQQVLQRLGIGSPDPYKENPITYYDAQPPVYISQGLMFRTKVNKGQPISTVKARFHRETSDVPDGVECVWDRYGDENTYTCEKRCPIEEDSSAIWCHQQVDFAERYQDVNWTGLKAFGPYPDAKWKLRIEGHKAKFDDVATGSLHLMEVEVKVPKAEGDEAYQAITHYLKSRGVILCERQEGKTMRLFRAMGYAVGGDDHKYEL</sequence>
<reference evidence="2 3" key="1">
    <citation type="submission" date="2019-04" db="EMBL/GenBank/DDBJ databases">
        <title>Friends and foes A comparative genomics study of 23 Aspergillus species from section Flavi.</title>
        <authorList>
            <consortium name="DOE Joint Genome Institute"/>
            <person name="Kjaerbolling I."/>
            <person name="Vesth T."/>
            <person name="Frisvad J.C."/>
            <person name="Nybo J.L."/>
            <person name="Theobald S."/>
            <person name="Kildgaard S."/>
            <person name="Isbrandt T."/>
            <person name="Kuo A."/>
            <person name="Sato A."/>
            <person name="Lyhne E.K."/>
            <person name="Kogle M.E."/>
            <person name="Wiebenga A."/>
            <person name="Kun R.S."/>
            <person name="Lubbers R.J."/>
            <person name="Makela M.R."/>
            <person name="Barry K."/>
            <person name="Chovatia M."/>
            <person name="Clum A."/>
            <person name="Daum C."/>
            <person name="Haridas S."/>
            <person name="He G."/>
            <person name="LaButti K."/>
            <person name="Lipzen A."/>
            <person name="Mondo S."/>
            <person name="Riley R."/>
            <person name="Salamov A."/>
            <person name="Simmons B.A."/>
            <person name="Magnuson J.K."/>
            <person name="Henrissat B."/>
            <person name="Mortensen U.H."/>
            <person name="Larsen T.O."/>
            <person name="Devries R.P."/>
            <person name="Grigoriev I.V."/>
            <person name="Machida M."/>
            <person name="Baker S.E."/>
            <person name="Andersen M.R."/>
        </authorList>
    </citation>
    <scope>NUCLEOTIDE SEQUENCE [LARGE SCALE GENOMIC DNA]</scope>
    <source>
        <strain evidence="2 3">CBS 151.66</strain>
    </source>
</reference>
<organism evidence="2 3">
    <name type="scientific">Aspergillus leporis</name>
    <dbReference type="NCBI Taxonomy" id="41062"/>
    <lineage>
        <taxon>Eukaryota</taxon>
        <taxon>Fungi</taxon>
        <taxon>Dikarya</taxon>
        <taxon>Ascomycota</taxon>
        <taxon>Pezizomycotina</taxon>
        <taxon>Eurotiomycetes</taxon>
        <taxon>Eurotiomycetidae</taxon>
        <taxon>Eurotiales</taxon>
        <taxon>Aspergillaceae</taxon>
        <taxon>Aspergillus</taxon>
        <taxon>Aspergillus subgen. Circumdati</taxon>
    </lineage>
</organism>
<feature type="chain" id="PRO_5024832520" description="CYTH-like domain-containing protein" evidence="1">
    <location>
        <begin position="20"/>
        <end position="237"/>
    </location>
</feature>